<gene>
    <name evidence="1" type="ORF">Scep_011113</name>
</gene>
<dbReference type="EMBL" id="JBBNAG010000005">
    <property type="protein sequence ID" value="KAK9131585.1"/>
    <property type="molecule type" value="Genomic_DNA"/>
</dbReference>
<name>A0AAP0JDK1_9MAGN</name>
<organism evidence="1 2">
    <name type="scientific">Stephania cephalantha</name>
    <dbReference type="NCBI Taxonomy" id="152367"/>
    <lineage>
        <taxon>Eukaryota</taxon>
        <taxon>Viridiplantae</taxon>
        <taxon>Streptophyta</taxon>
        <taxon>Embryophyta</taxon>
        <taxon>Tracheophyta</taxon>
        <taxon>Spermatophyta</taxon>
        <taxon>Magnoliopsida</taxon>
        <taxon>Ranunculales</taxon>
        <taxon>Menispermaceae</taxon>
        <taxon>Menispermoideae</taxon>
        <taxon>Cissampelideae</taxon>
        <taxon>Stephania</taxon>
    </lineage>
</organism>
<reference evidence="1 2" key="1">
    <citation type="submission" date="2024-01" db="EMBL/GenBank/DDBJ databases">
        <title>Genome assemblies of Stephania.</title>
        <authorList>
            <person name="Yang L."/>
        </authorList>
    </citation>
    <scope>NUCLEOTIDE SEQUENCE [LARGE SCALE GENOMIC DNA]</scope>
    <source>
        <strain evidence="1">JXDWG</strain>
        <tissue evidence="1">Leaf</tissue>
    </source>
</reference>
<evidence type="ECO:0000313" key="2">
    <source>
        <dbReference type="Proteomes" id="UP001419268"/>
    </source>
</evidence>
<keyword evidence="2" id="KW-1185">Reference proteome</keyword>
<comment type="caution">
    <text evidence="1">The sequence shown here is derived from an EMBL/GenBank/DDBJ whole genome shotgun (WGS) entry which is preliminary data.</text>
</comment>
<sequence length="66" mass="7734">MKECPLLMSLCSFDARRPHSTVDHSTLQQISKQQKWVLVTNSALEHQERKIERDQQLFVPSRRSAL</sequence>
<proteinExistence type="predicted"/>
<dbReference type="AlphaFoldDB" id="A0AAP0JDK1"/>
<protein>
    <submittedName>
        <fullName evidence="1">Uncharacterized protein</fullName>
    </submittedName>
</protein>
<dbReference type="Proteomes" id="UP001419268">
    <property type="component" value="Unassembled WGS sequence"/>
</dbReference>
<accession>A0AAP0JDK1</accession>
<evidence type="ECO:0000313" key="1">
    <source>
        <dbReference type="EMBL" id="KAK9131585.1"/>
    </source>
</evidence>